<dbReference type="EMBL" id="JACHNH010000001">
    <property type="protein sequence ID" value="MBB4761626.1"/>
    <property type="molecule type" value="Genomic_DNA"/>
</dbReference>
<organism evidence="1 2">
    <name type="scientific">Actinoplanes digitatis</name>
    <dbReference type="NCBI Taxonomy" id="1868"/>
    <lineage>
        <taxon>Bacteria</taxon>
        <taxon>Bacillati</taxon>
        <taxon>Actinomycetota</taxon>
        <taxon>Actinomycetes</taxon>
        <taxon>Micromonosporales</taxon>
        <taxon>Micromonosporaceae</taxon>
        <taxon>Actinoplanes</taxon>
    </lineage>
</organism>
<name>A0A7W7HVL1_9ACTN</name>
<proteinExistence type="predicted"/>
<comment type="caution">
    <text evidence="1">The sequence shown here is derived from an EMBL/GenBank/DDBJ whole genome shotgun (WGS) entry which is preliminary data.</text>
</comment>
<evidence type="ECO:0000313" key="1">
    <source>
        <dbReference type="EMBL" id="MBB4761626.1"/>
    </source>
</evidence>
<dbReference type="AlphaFoldDB" id="A0A7W7HVL1"/>
<accession>A0A7W7HVL1</accession>
<protein>
    <submittedName>
        <fullName evidence="1">Uncharacterized protein</fullName>
    </submittedName>
</protein>
<dbReference type="Proteomes" id="UP000578112">
    <property type="component" value="Unassembled WGS sequence"/>
</dbReference>
<sequence>MTASKRHLPYPYDQDLIGIVTRVKGKRPATRAALPNDLKVASYLKAGVTLIERNLGPQDGSGDLEQGVNRPYRSGIKFLTERAVIAEMERIEPPFLRLKGDGPYRCTWATHDDYVDDLLDFLFHPINYDDQYGAAMQTRGESLINAETLVDASDHVAFYELQAICRMSLFRLQLMMAATARHDDGIHRAIARNYTAALEPWKKYYESTIAERGFRLCEGVSLDQFANMLAAVIEGFAVRHLGDPEAGILGDAPTTGSTTSMLIIAVLNSYLEPANGPRRPALREQFAAVENAARGRQVAPCQGRYEPAVAGPGSPAR</sequence>
<keyword evidence="2" id="KW-1185">Reference proteome</keyword>
<dbReference type="RefSeq" id="WP_184992142.1">
    <property type="nucleotide sequence ID" value="NZ_BOMK01000001.1"/>
</dbReference>
<reference evidence="1 2" key="1">
    <citation type="submission" date="2020-08" db="EMBL/GenBank/DDBJ databases">
        <title>Sequencing the genomes of 1000 actinobacteria strains.</title>
        <authorList>
            <person name="Klenk H.-P."/>
        </authorList>
    </citation>
    <scope>NUCLEOTIDE SEQUENCE [LARGE SCALE GENOMIC DNA]</scope>
    <source>
        <strain evidence="1 2">DSM 43149</strain>
    </source>
</reference>
<evidence type="ECO:0000313" key="2">
    <source>
        <dbReference type="Proteomes" id="UP000578112"/>
    </source>
</evidence>
<gene>
    <name evidence="1" type="ORF">BJ971_002182</name>
</gene>